<keyword evidence="3 10" id="KW-0812">Transmembrane</keyword>
<feature type="transmembrane region" description="Helical" evidence="10">
    <location>
        <begin position="271"/>
        <end position="291"/>
    </location>
</feature>
<feature type="transmembrane region" description="Helical" evidence="10">
    <location>
        <begin position="186"/>
        <end position="209"/>
    </location>
</feature>
<dbReference type="Gene3D" id="1.20.1070.10">
    <property type="entry name" value="Rhodopsin 7-helix transmembrane proteins"/>
    <property type="match status" value="1"/>
</dbReference>
<keyword evidence="13" id="KW-1185">Reference proteome</keyword>
<dbReference type="Pfam" id="PF00001">
    <property type="entry name" value="7tm_1"/>
    <property type="match status" value="2"/>
</dbReference>
<sequence length="365" mass="41248">MNSSQARNVSVHSPVCLAGERDVGKLHKPSSLIQWFLIFYIVINIIPVPFTAVLNALVIIAVKKKSRLRAQKTNIVLAMLALTDFLVGILAQPLFVAGLIAILHMDLSNGRSCFTEVFLFAIANCLLSSSFLHLLLASGERYVAIKHPFDYITIVTESRLLIASLLAWVLSVIVQIPLAVDETVFYILHSAVIGLSVVVIVFSHFSVFLETRRHENQVAAQQVTQEARKQFEKDKKAFKLTALLVGVLLLCCSPFMFIRIVFYILEYEIHFEAFHIIVFFSTTVVFLNSLLNPMIYCIRIRQFRVAFIELTCRNVTSPRAEEMEMQWFGGPDAANRREIGQDERGQDQQNIERANVHELNTSAGY</sequence>
<keyword evidence="2" id="KW-1003">Cell membrane</keyword>
<feature type="transmembrane region" description="Helical" evidence="10">
    <location>
        <begin position="74"/>
        <end position="105"/>
    </location>
</feature>
<comment type="subcellular location">
    <subcellularLocation>
        <location evidence="1">Cell membrane</location>
        <topology evidence="1">Multi-pass membrane protein</topology>
    </subcellularLocation>
</comment>
<dbReference type="PROSITE" id="PS50262">
    <property type="entry name" value="G_PROTEIN_RECEP_F1_2"/>
    <property type="match status" value="1"/>
</dbReference>
<evidence type="ECO:0000256" key="7">
    <source>
        <dbReference type="ARBA" id="ARBA00023170"/>
    </source>
</evidence>
<dbReference type="InterPro" id="IPR000276">
    <property type="entry name" value="GPCR_Rhodpsn"/>
</dbReference>
<dbReference type="CDD" id="cd00637">
    <property type="entry name" value="7tm_classA_rhodopsin-like"/>
    <property type="match status" value="1"/>
</dbReference>
<evidence type="ECO:0000256" key="1">
    <source>
        <dbReference type="ARBA" id="ARBA00004651"/>
    </source>
</evidence>
<keyword evidence="9" id="KW-0807">Transducer</keyword>
<dbReference type="InterPro" id="IPR017452">
    <property type="entry name" value="GPCR_Rhodpsn_7TM"/>
</dbReference>
<comment type="caution">
    <text evidence="12">The sequence shown here is derived from an EMBL/GenBank/DDBJ whole genome shotgun (WGS) entry which is preliminary data.</text>
</comment>
<dbReference type="PRINTS" id="PR00237">
    <property type="entry name" value="GPCRRHODOPSN"/>
</dbReference>
<dbReference type="SUPFAM" id="SSF81321">
    <property type="entry name" value="Family A G protein-coupled receptor-like"/>
    <property type="match status" value="1"/>
</dbReference>
<reference evidence="12 13" key="1">
    <citation type="submission" date="2022-05" db="EMBL/GenBank/DDBJ databases">
        <authorList>
            <consortium name="Genoscope - CEA"/>
            <person name="William W."/>
        </authorList>
    </citation>
    <scope>NUCLEOTIDE SEQUENCE [LARGE SCALE GENOMIC DNA]</scope>
</reference>
<evidence type="ECO:0000313" key="12">
    <source>
        <dbReference type="EMBL" id="CAH3179457.1"/>
    </source>
</evidence>
<dbReference type="SMART" id="SM01381">
    <property type="entry name" value="7TM_GPCR_Srsx"/>
    <property type="match status" value="1"/>
</dbReference>
<feature type="transmembrane region" description="Helical" evidence="10">
    <location>
        <begin position="117"/>
        <end position="139"/>
    </location>
</feature>
<evidence type="ECO:0000256" key="9">
    <source>
        <dbReference type="ARBA" id="ARBA00023224"/>
    </source>
</evidence>
<evidence type="ECO:0000256" key="8">
    <source>
        <dbReference type="ARBA" id="ARBA00023180"/>
    </source>
</evidence>
<gene>
    <name evidence="12" type="ORF">PLOB_00021895</name>
</gene>
<evidence type="ECO:0000256" key="10">
    <source>
        <dbReference type="SAM" id="Phobius"/>
    </source>
</evidence>
<dbReference type="PANTHER" id="PTHR24246:SF27">
    <property type="entry name" value="ADENOSINE RECEPTOR, ISOFORM A"/>
    <property type="match status" value="1"/>
</dbReference>
<proteinExistence type="predicted"/>
<evidence type="ECO:0000256" key="3">
    <source>
        <dbReference type="ARBA" id="ARBA00022692"/>
    </source>
</evidence>
<keyword evidence="6 10" id="KW-0472">Membrane</keyword>
<accession>A0ABN8RKE3</accession>
<keyword evidence="4 10" id="KW-1133">Transmembrane helix</keyword>
<evidence type="ECO:0000256" key="6">
    <source>
        <dbReference type="ARBA" id="ARBA00023136"/>
    </source>
</evidence>
<organism evidence="12 13">
    <name type="scientific">Porites lobata</name>
    <dbReference type="NCBI Taxonomy" id="104759"/>
    <lineage>
        <taxon>Eukaryota</taxon>
        <taxon>Metazoa</taxon>
        <taxon>Cnidaria</taxon>
        <taxon>Anthozoa</taxon>
        <taxon>Hexacorallia</taxon>
        <taxon>Scleractinia</taxon>
        <taxon>Fungiina</taxon>
        <taxon>Poritidae</taxon>
        <taxon>Porites</taxon>
    </lineage>
</organism>
<evidence type="ECO:0000313" key="13">
    <source>
        <dbReference type="Proteomes" id="UP001159405"/>
    </source>
</evidence>
<keyword evidence="5" id="KW-0297">G-protein coupled receptor</keyword>
<dbReference type="PANTHER" id="PTHR24246">
    <property type="entry name" value="OLFACTORY RECEPTOR AND ADENOSINE RECEPTOR"/>
    <property type="match status" value="1"/>
</dbReference>
<feature type="transmembrane region" description="Helical" evidence="10">
    <location>
        <begin position="160"/>
        <end position="180"/>
    </location>
</feature>
<feature type="domain" description="G-protein coupled receptors family 1 profile" evidence="11">
    <location>
        <begin position="54"/>
        <end position="296"/>
    </location>
</feature>
<keyword evidence="7" id="KW-0675">Receptor</keyword>
<evidence type="ECO:0000256" key="5">
    <source>
        <dbReference type="ARBA" id="ARBA00023040"/>
    </source>
</evidence>
<dbReference type="EMBL" id="CALNXK010000257">
    <property type="protein sequence ID" value="CAH3179457.1"/>
    <property type="molecule type" value="Genomic_DNA"/>
</dbReference>
<evidence type="ECO:0000259" key="11">
    <source>
        <dbReference type="PROSITE" id="PS50262"/>
    </source>
</evidence>
<feature type="transmembrane region" description="Helical" evidence="10">
    <location>
        <begin position="237"/>
        <end position="265"/>
    </location>
</feature>
<evidence type="ECO:0000256" key="4">
    <source>
        <dbReference type="ARBA" id="ARBA00022989"/>
    </source>
</evidence>
<dbReference type="Proteomes" id="UP001159405">
    <property type="component" value="Unassembled WGS sequence"/>
</dbReference>
<feature type="transmembrane region" description="Helical" evidence="10">
    <location>
        <begin position="35"/>
        <end position="62"/>
    </location>
</feature>
<protein>
    <recommendedName>
        <fullName evidence="11">G-protein coupled receptors family 1 profile domain-containing protein</fullName>
    </recommendedName>
</protein>
<evidence type="ECO:0000256" key="2">
    <source>
        <dbReference type="ARBA" id="ARBA00022475"/>
    </source>
</evidence>
<keyword evidence="8" id="KW-0325">Glycoprotein</keyword>
<name>A0ABN8RKE3_9CNID</name>